<dbReference type="Gene3D" id="3.20.20.30">
    <property type="entry name" value="Luciferase-like domain"/>
    <property type="match status" value="1"/>
</dbReference>
<feature type="domain" description="Luciferase-like" evidence="7">
    <location>
        <begin position="28"/>
        <end position="381"/>
    </location>
</feature>
<dbReference type="InterPro" id="IPR011251">
    <property type="entry name" value="Luciferase-like_dom"/>
</dbReference>
<keyword evidence="2 6" id="KW-0288">FMN</keyword>
<dbReference type="InterPro" id="IPR051260">
    <property type="entry name" value="Diverse_substr_monoxygenases"/>
</dbReference>
<feature type="binding site" evidence="6">
    <location>
        <position position="94"/>
    </location>
    <ligand>
        <name>FMN</name>
        <dbReference type="ChEBI" id="CHEBI:58210"/>
    </ligand>
</feature>
<dbReference type="PIRSF" id="PIRSF000337">
    <property type="entry name" value="NTA_MOA"/>
    <property type="match status" value="1"/>
</dbReference>
<evidence type="ECO:0000256" key="6">
    <source>
        <dbReference type="PIRSR" id="PIRSR000337-1"/>
    </source>
</evidence>
<feature type="binding site" evidence="6">
    <location>
        <position position="57"/>
    </location>
    <ligand>
        <name>FMN</name>
        <dbReference type="ChEBI" id="CHEBI:58210"/>
    </ligand>
</feature>
<reference evidence="8 9" key="1">
    <citation type="submission" date="2018-05" db="EMBL/GenBank/DDBJ databases">
        <title>Complete Genome Sequence of the Nonylphenol-Degrading Bacterium Sphingobium amiense DSM 16289T.</title>
        <authorList>
            <person name="Ootsuka M."/>
            <person name="Nishizawa T."/>
            <person name="Ohta H."/>
        </authorList>
    </citation>
    <scope>NUCLEOTIDE SEQUENCE [LARGE SCALE GENOMIC DNA]</scope>
    <source>
        <strain evidence="8 9">DSM 16289</strain>
    </source>
</reference>
<dbReference type="PANTHER" id="PTHR30011">
    <property type="entry name" value="ALKANESULFONATE MONOOXYGENASE-RELATED"/>
    <property type="match status" value="1"/>
</dbReference>
<dbReference type="InterPro" id="IPR016215">
    <property type="entry name" value="NTA_MOA"/>
</dbReference>
<dbReference type="GO" id="GO:0004497">
    <property type="term" value="F:monooxygenase activity"/>
    <property type="evidence" value="ECO:0007669"/>
    <property type="project" value="UniProtKB-KW"/>
</dbReference>
<dbReference type="PANTHER" id="PTHR30011:SF16">
    <property type="entry name" value="C2H2 FINGER DOMAIN TRANSCRIPTION FACTOR (EUROFUNG)-RELATED"/>
    <property type="match status" value="1"/>
</dbReference>
<keyword evidence="1 6" id="KW-0285">Flavoprotein</keyword>
<feature type="binding site" evidence="6">
    <location>
        <position position="148"/>
    </location>
    <ligand>
        <name>FMN</name>
        <dbReference type="ChEBI" id="CHEBI:58210"/>
    </ligand>
</feature>
<keyword evidence="9" id="KW-1185">Reference proteome</keyword>
<sequence>MQSRQMKFGVILDGVGGPSWAWRREHIEPTASTDINAYIAEAQSAEAAKIDFVFIADTLSITPKSSPHFLNRLEPMTLLGAIAAHTSRIGMVGTLSTSFTEPFTAARQLASLDRISKGRAGWNIVTSAIESAAHNHSQDALPPIDDRYRRALEHVTVVRALWDSWEDDAFVPDKVSGRFFDQSKLHALKHKGEFFRVDGPLNIARSPQGHPVLFQAGASDGGRDLAAKTGDAIFGVGRTLEDAKEYYDDIKRRAKAFGRAAEEIVFMPGVDAIVAETQEEAERKYEEACAYVSYEESLSWMSFFFSYHDFSKYDPDELFPDVGDVGQNSYRSVTNYIKGVASREKLTLRQLARRFAIPRTDFIGGAEQVADACERWFKAGAVDGFMLSASVGRLQDFYDLVVPILQKRGLFKKDYEADTFRGHLGLPPVPNRYTVAREGGRGRD</sequence>
<dbReference type="KEGG" id="sami:SAMIE_1027030"/>
<dbReference type="NCBIfam" id="TIGR03860">
    <property type="entry name" value="FMN_nitrolo"/>
    <property type="match status" value="1"/>
</dbReference>
<dbReference type="GO" id="GO:0016705">
    <property type="term" value="F:oxidoreductase activity, acting on paired donors, with incorporation or reduction of molecular oxygen"/>
    <property type="evidence" value="ECO:0007669"/>
    <property type="project" value="InterPro"/>
</dbReference>
<dbReference type="Proteomes" id="UP000279959">
    <property type="component" value="Chromosome"/>
</dbReference>
<gene>
    <name evidence="8" type="ORF">SAMIE_1027030</name>
</gene>
<evidence type="ECO:0000256" key="5">
    <source>
        <dbReference type="ARBA" id="ARBA00033748"/>
    </source>
</evidence>
<protein>
    <submittedName>
        <fullName evidence="8">LLM class flavin-dependent oxidoreductase</fullName>
    </submittedName>
</protein>
<evidence type="ECO:0000256" key="3">
    <source>
        <dbReference type="ARBA" id="ARBA00023002"/>
    </source>
</evidence>
<proteinExistence type="inferred from homology"/>
<evidence type="ECO:0000256" key="1">
    <source>
        <dbReference type="ARBA" id="ARBA00022630"/>
    </source>
</evidence>
<evidence type="ECO:0000256" key="4">
    <source>
        <dbReference type="ARBA" id="ARBA00023033"/>
    </source>
</evidence>
<dbReference type="EMBL" id="AP018664">
    <property type="protein sequence ID" value="BBD99202.1"/>
    <property type="molecule type" value="Genomic_DNA"/>
</dbReference>
<organism evidence="8 9">
    <name type="scientific">Sphingobium amiense</name>
    <dbReference type="NCBI Taxonomy" id="135719"/>
    <lineage>
        <taxon>Bacteria</taxon>
        <taxon>Pseudomonadati</taxon>
        <taxon>Pseudomonadota</taxon>
        <taxon>Alphaproteobacteria</taxon>
        <taxon>Sphingomonadales</taxon>
        <taxon>Sphingomonadaceae</taxon>
        <taxon>Sphingobium</taxon>
    </lineage>
</organism>
<name>A0A494WEJ7_9SPHN</name>
<feature type="binding site" evidence="6">
    <location>
        <position position="219"/>
    </location>
    <ligand>
        <name>FMN</name>
        <dbReference type="ChEBI" id="CHEBI:58210"/>
    </ligand>
</feature>
<keyword evidence="4" id="KW-0503">Monooxygenase</keyword>
<evidence type="ECO:0000259" key="7">
    <source>
        <dbReference type="Pfam" id="PF00296"/>
    </source>
</evidence>
<evidence type="ECO:0000313" key="9">
    <source>
        <dbReference type="Proteomes" id="UP000279959"/>
    </source>
</evidence>
<dbReference type="CDD" id="cd01095">
    <property type="entry name" value="Nitrilotriacetate_monoxgenase"/>
    <property type="match status" value="1"/>
</dbReference>
<comment type="similarity">
    <text evidence="5">Belongs to the NtaA/SnaA/DszA monooxygenase family.</text>
</comment>
<dbReference type="Pfam" id="PF00296">
    <property type="entry name" value="Bac_luciferase"/>
    <property type="match status" value="1"/>
</dbReference>
<evidence type="ECO:0000313" key="8">
    <source>
        <dbReference type="EMBL" id="BBD99202.1"/>
    </source>
</evidence>
<dbReference type="SUPFAM" id="SSF51679">
    <property type="entry name" value="Bacterial luciferase-like"/>
    <property type="match status" value="1"/>
</dbReference>
<keyword evidence="3" id="KW-0560">Oxidoreductase</keyword>
<evidence type="ECO:0000256" key="2">
    <source>
        <dbReference type="ARBA" id="ARBA00022643"/>
    </source>
</evidence>
<accession>A0A494WEJ7</accession>
<dbReference type="AlphaFoldDB" id="A0A494WEJ7"/>
<dbReference type="InterPro" id="IPR036661">
    <property type="entry name" value="Luciferase-like_sf"/>
</dbReference>